<feature type="compositionally biased region" description="Basic and acidic residues" evidence="1">
    <location>
        <begin position="210"/>
        <end position="223"/>
    </location>
</feature>
<keyword evidence="3" id="KW-1185">Reference proteome</keyword>
<gene>
    <name evidence="2" type="ORF">BEMITA_LOCUS5504</name>
</gene>
<protein>
    <submittedName>
        <fullName evidence="2">Uncharacterized protein</fullName>
    </submittedName>
</protein>
<feature type="region of interest" description="Disordered" evidence="1">
    <location>
        <begin position="210"/>
        <end position="230"/>
    </location>
</feature>
<dbReference type="EMBL" id="OU963864">
    <property type="protein sequence ID" value="CAH0768356.1"/>
    <property type="molecule type" value="Genomic_DNA"/>
</dbReference>
<accession>A0A9P0CCN6</accession>
<proteinExistence type="predicted"/>
<evidence type="ECO:0000313" key="2">
    <source>
        <dbReference type="EMBL" id="CAH0768356.1"/>
    </source>
</evidence>
<evidence type="ECO:0000313" key="3">
    <source>
        <dbReference type="Proteomes" id="UP001152759"/>
    </source>
</evidence>
<evidence type="ECO:0000256" key="1">
    <source>
        <dbReference type="SAM" id="MobiDB-lite"/>
    </source>
</evidence>
<sequence>MTEVTKRNGNEHDAGTNFMNINADQIQLVEEEAHCYVPTDQNNLSIQMEDESPAVKAKKMKFEEQSNPNIMDIDTLSERVPLNKDLDEIFKIKVDELKVLESRYSEWIDKNWIPSKDEAVQMLTDSIILKQRLQELSKCYGMTEEMRNILEIVKILIMNIKESISECDACSMELMDYETCLPQKWSLEKMSAESIEGRKSDHEVDWTLKSEAEKISSDERPSDLDEEDSTMNAAAVNQSQEDEQQCTDTPDNIPQELDPAIRAQKVRAIRALLLPQILYMLDNYDEWSKKHHDQIMCEFLDTKQKEFRQ</sequence>
<dbReference type="AlphaFoldDB" id="A0A9P0CCN6"/>
<name>A0A9P0CCN6_BEMTA</name>
<reference evidence="2" key="1">
    <citation type="submission" date="2021-12" db="EMBL/GenBank/DDBJ databases">
        <authorList>
            <person name="King R."/>
        </authorList>
    </citation>
    <scope>NUCLEOTIDE SEQUENCE</scope>
</reference>
<dbReference type="Proteomes" id="UP001152759">
    <property type="component" value="Chromosome 3"/>
</dbReference>
<organism evidence="2 3">
    <name type="scientific">Bemisia tabaci</name>
    <name type="common">Sweetpotato whitefly</name>
    <name type="synonym">Aleurodes tabaci</name>
    <dbReference type="NCBI Taxonomy" id="7038"/>
    <lineage>
        <taxon>Eukaryota</taxon>
        <taxon>Metazoa</taxon>
        <taxon>Ecdysozoa</taxon>
        <taxon>Arthropoda</taxon>
        <taxon>Hexapoda</taxon>
        <taxon>Insecta</taxon>
        <taxon>Pterygota</taxon>
        <taxon>Neoptera</taxon>
        <taxon>Paraneoptera</taxon>
        <taxon>Hemiptera</taxon>
        <taxon>Sternorrhyncha</taxon>
        <taxon>Aleyrodoidea</taxon>
        <taxon>Aleyrodidae</taxon>
        <taxon>Aleyrodinae</taxon>
        <taxon>Bemisia</taxon>
    </lineage>
</organism>